<keyword evidence="7 11" id="KW-0560">Oxidoreductase</keyword>
<comment type="catalytic activity">
    <reaction evidence="11">
        <text>(6R)-5,10-methenyltetrahydrofolate + H2O = (6R)-10-formyltetrahydrofolate + H(+)</text>
        <dbReference type="Rhea" id="RHEA:23700"/>
        <dbReference type="ChEBI" id="CHEBI:15377"/>
        <dbReference type="ChEBI" id="CHEBI:15378"/>
        <dbReference type="ChEBI" id="CHEBI:57455"/>
        <dbReference type="ChEBI" id="CHEBI:195366"/>
        <dbReference type="EC" id="3.5.4.9"/>
    </reaction>
</comment>
<comment type="catalytic activity">
    <reaction evidence="11">
        <text>(6R)-5,10-methylene-5,6,7,8-tetrahydrofolate + NADP(+) = (6R)-5,10-methenyltetrahydrofolate + NADPH</text>
        <dbReference type="Rhea" id="RHEA:22812"/>
        <dbReference type="ChEBI" id="CHEBI:15636"/>
        <dbReference type="ChEBI" id="CHEBI:57455"/>
        <dbReference type="ChEBI" id="CHEBI:57783"/>
        <dbReference type="ChEBI" id="CHEBI:58349"/>
        <dbReference type="EC" id="1.5.1.5"/>
    </reaction>
</comment>
<dbReference type="GO" id="GO:0006164">
    <property type="term" value="P:purine nucleotide biosynthetic process"/>
    <property type="evidence" value="ECO:0007669"/>
    <property type="project" value="UniProtKB-KW"/>
</dbReference>
<feature type="domain" description="Tetrahydrofolate dehydrogenase/cyclohydrolase NAD(P)-binding" evidence="13">
    <location>
        <begin position="148"/>
        <end position="288"/>
    </location>
</feature>
<keyword evidence="10 11" id="KW-0511">Multifunctional enzyme</keyword>
<evidence type="ECO:0000256" key="5">
    <source>
        <dbReference type="ARBA" id="ARBA00022801"/>
    </source>
</evidence>
<dbReference type="RefSeq" id="WP_090003836.1">
    <property type="nucleotide sequence ID" value="NZ_FNET01000001.1"/>
</dbReference>
<keyword evidence="4 11" id="KW-0658">Purine biosynthesis</keyword>
<comment type="subunit">
    <text evidence="11">Homodimer.</text>
</comment>
<evidence type="ECO:0000259" key="12">
    <source>
        <dbReference type="Pfam" id="PF00763"/>
    </source>
</evidence>
<evidence type="ECO:0000259" key="13">
    <source>
        <dbReference type="Pfam" id="PF02882"/>
    </source>
</evidence>
<evidence type="ECO:0000256" key="8">
    <source>
        <dbReference type="ARBA" id="ARBA00023102"/>
    </source>
</evidence>
<evidence type="ECO:0000256" key="9">
    <source>
        <dbReference type="ARBA" id="ARBA00023167"/>
    </source>
</evidence>
<dbReference type="SUPFAM" id="SSF51735">
    <property type="entry name" value="NAD(P)-binding Rossmann-fold domains"/>
    <property type="match status" value="1"/>
</dbReference>
<dbReference type="SUPFAM" id="SSF53223">
    <property type="entry name" value="Aminoacid dehydrogenase-like, N-terminal domain"/>
    <property type="match status" value="1"/>
</dbReference>
<accession>A0A1G8QFJ8</accession>
<evidence type="ECO:0000256" key="4">
    <source>
        <dbReference type="ARBA" id="ARBA00022755"/>
    </source>
</evidence>
<gene>
    <name evidence="11" type="primary">folD</name>
    <name evidence="14" type="ORF">SAMN04488074_101334</name>
</gene>
<keyword evidence="2 11" id="KW-0554">One-carbon metabolism</keyword>
<comment type="similarity">
    <text evidence="11">Belongs to the tetrahydrofolate dehydrogenase/cyclohydrolase family.</text>
</comment>
<keyword evidence="9 11" id="KW-0486">Methionine biosynthesis</keyword>
<dbReference type="InterPro" id="IPR036291">
    <property type="entry name" value="NAD(P)-bd_dom_sf"/>
</dbReference>
<organism evidence="14 15">
    <name type="scientific">Lentzea albidocapillata subsp. violacea</name>
    <dbReference type="NCBI Taxonomy" id="128104"/>
    <lineage>
        <taxon>Bacteria</taxon>
        <taxon>Bacillati</taxon>
        <taxon>Actinomycetota</taxon>
        <taxon>Actinomycetes</taxon>
        <taxon>Pseudonocardiales</taxon>
        <taxon>Pseudonocardiaceae</taxon>
        <taxon>Lentzea</taxon>
    </lineage>
</organism>
<feature type="binding site" evidence="11">
    <location>
        <begin position="174"/>
        <end position="176"/>
    </location>
    <ligand>
        <name>NADP(+)</name>
        <dbReference type="ChEBI" id="CHEBI:58349"/>
    </ligand>
</feature>
<keyword evidence="5 11" id="KW-0378">Hydrolase</keyword>
<dbReference type="Proteomes" id="UP000199682">
    <property type="component" value="Unassembled WGS sequence"/>
</dbReference>
<dbReference type="GO" id="GO:0004488">
    <property type="term" value="F:methylenetetrahydrofolate dehydrogenase (NADP+) activity"/>
    <property type="evidence" value="ECO:0007669"/>
    <property type="project" value="UniProtKB-UniRule"/>
</dbReference>
<comment type="caution">
    <text evidence="11">Lacks conserved residue(s) required for the propagation of feature annotation.</text>
</comment>
<dbReference type="Gene3D" id="3.40.50.10860">
    <property type="entry name" value="Leucine Dehydrogenase, chain A, domain 1"/>
    <property type="match status" value="1"/>
</dbReference>
<dbReference type="EMBL" id="FNET01000001">
    <property type="protein sequence ID" value="SDJ03542.1"/>
    <property type="molecule type" value="Genomic_DNA"/>
</dbReference>
<comment type="pathway">
    <text evidence="1 11">One-carbon metabolism; tetrahydrofolate interconversion.</text>
</comment>
<keyword evidence="6 11" id="KW-0521">NADP</keyword>
<proteinExistence type="inferred from homology"/>
<dbReference type="GO" id="GO:0009086">
    <property type="term" value="P:methionine biosynthetic process"/>
    <property type="evidence" value="ECO:0007669"/>
    <property type="project" value="UniProtKB-KW"/>
</dbReference>
<dbReference type="InterPro" id="IPR046346">
    <property type="entry name" value="Aminoacid_DH-like_N_sf"/>
</dbReference>
<dbReference type="HAMAP" id="MF_01576">
    <property type="entry name" value="THF_DHG_CYH"/>
    <property type="match status" value="1"/>
</dbReference>
<comment type="function">
    <text evidence="11">Catalyzes the oxidation of 5,10-methylenetetrahydrofolate to 5,10-methenyltetrahydrofolate and then the hydrolysis of 5,10-methenyltetrahydrofolate to 10-formyltetrahydrofolate.</text>
</comment>
<evidence type="ECO:0000256" key="1">
    <source>
        <dbReference type="ARBA" id="ARBA00004777"/>
    </source>
</evidence>
<dbReference type="CDD" id="cd01080">
    <property type="entry name" value="NAD_bind_m-THF_DH_Cyclohyd"/>
    <property type="match status" value="1"/>
</dbReference>
<dbReference type="InterPro" id="IPR020630">
    <property type="entry name" value="THF_DH/CycHdrlase_cat_dom"/>
</dbReference>
<evidence type="ECO:0000256" key="3">
    <source>
        <dbReference type="ARBA" id="ARBA00022605"/>
    </source>
</evidence>
<evidence type="ECO:0000256" key="2">
    <source>
        <dbReference type="ARBA" id="ARBA00022563"/>
    </source>
</evidence>
<dbReference type="Gene3D" id="3.40.50.720">
    <property type="entry name" value="NAD(P)-binding Rossmann-like Domain"/>
    <property type="match status" value="1"/>
</dbReference>
<evidence type="ECO:0000256" key="7">
    <source>
        <dbReference type="ARBA" id="ARBA00023002"/>
    </source>
</evidence>
<dbReference type="EC" id="3.5.4.9" evidence="11"/>
<dbReference type="EC" id="1.5.1.5" evidence="11"/>
<keyword evidence="8 11" id="KW-0368">Histidine biosynthesis</keyword>
<dbReference type="PRINTS" id="PR00085">
    <property type="entry name" value="THFDHDRGNASE"/>
</dbReference>
<dbReference type="AlphaFoldDB" id="A0A1G8QFJ8"/>
<feature type="domain" description="Tetrahydrofolate dehydrogenase/cyclohydrolase catalytic" evidence="12">
    <location>
        <begin position="15"/>
        <end position="129"/>
    </location>
</feature>
<dbReference type="UniPathway" id="UPA00193"/>
<dbReference type="GO" id="GO:0000105">
    <property type="term" value="P:L-histidine biosynthetic process"/>
    <property type="evidence" value="ECO:0007669"/>
    <property type="project" value="UniProtKB-KW"/>
</dbReference>
<keyword evidence="3 11" id="KW-0028">Amino-acid biosynthesis</keyword>
<dbReference type="InterPro" id="IPR000672">
    <property type="entry name" value="THF_DH/CycHdrlase"/>
</dbReference>
<dbReference type="Pfam" id="PF02882">
    <property type="entry name" value="THF_DHG_CYH_C"/>
    <property type="match status" value="1"/>
</dbReference>
<protein>
    <recommendedName>
        <fullName evidence="11">Bifunctional protein FolD</fullName>
    </recommendedName>
    <domain>
        <recommendedName>
            <fullName evidence="11">Methylenetetrahydrofolate dehydrogenase</fullName>
            <ecNumber evidence="11">1.5.1.5</ecNumber>
        </recommendedName>
    </domain>
    <domain>
        <recommendedName>
            <fullName evidence="11">Methenyltetrahydrofolate cyclohydrolase</fullName>
            <ecNumber evidence="11">3.5.4.9</ecNumber>
        </recommendedName>
    </domain>
</protein>
<sequence length="289" mass="29222">MTATTTAGRQIATPLSGKALAAEIRRRTTERVTALAAAGTITKLVVVTATDDESSIWYVRSIAKAAAAVGIDCDIADLGPTASPSHIRHTLRDLSQDPTVHGIILQTPLPSGVQLSDLAGDIAPAKDVDGANPASLGRCAAGQPGFAPATAEAVLELLDHHAVELEGRHVAIVGRSIVVGTPVALLLLDRRATVTVCHSRTTALESHTSRADIVVVAVGKPGLVSAGHVAPGAVVIDVGTTPSENGGLLGDVDVAEVERVAGALTPVPGGVGPVTTALLLSHTADAAER</sequence>
<dbReference type="InterPro" id="IPR020631">
    <property type="entry name" value="THF_DH/CycHdrlase_NAD-bd_dom"/>
</dbReference>
<dbReference type="PANTHER" id="PTHR48099:SF5">
    <property type="entry name" value="C-1-TETRAHYDROFOLATE SYNTHASE, CYTOPLASMIC"/>
    <property type="match status" value="1"/>
</dbReference>
<evidence type="ECO:0000256" key="6">
    <source>
        <dbReference type="ARBA" id="ARBA00022857"/>
    </source>
</evidence>
<dbReference type="GO" id="GO:0035999">
    <property type="term" value="P:tetrahydrofolate interconversion"/>
    <property type="evidence" value="ECO:0007669"/>
    <property type="project" value="UniProtKB-UniRule"/>
</dbReference>
<evidence type="ECO:0000256" key="10">
    <source>
        <dbReference type="ARBA" id="ARBA00023268"/>
    </source>
</evidence>
<reference evidence="15" key="1">
    <citation type="submission" date="2016-10" db="EMBL/GenBank/DDBJ databases">
        <authorList>
            <person name="Varghese N."/>
            <person name="Submissions S."/>
        </authorList>
    </citation>
    <scope>NUCLEOTIDE SEQUENCE [LARGE SCALE GENOMIC DNA]</scope>
    <source>
        <strain evidence="15">DSM 44796</strain>
    </source>
</reference>
<dbReference type="PANTHER" id="PTHR48099">
    <property type="entry name" value="C-1-TETRAHYDROFOLATE SYNTHASE, CYTOPLASMIC-RELATED"/>
    <property type="match status" value="1"/>
</dbReference>
<name>A0A1G8QFJ8_9PSEU</name>
<evidence type="ECO:0000256" key="11">
    <source>
        <dbReference type="HAMAP-Rule" id="MF_01576"/>
    </source>
</evidence>
<dbReference type="GO" id="GO:0005829">
    <property type="term" value="C:cytosol"/>
    <property type="evidence" value="ECO:0007669"/>
    <property type="project" value="TreeGrafter"/>
</dbReference>
<feature type="binding site" evidence="11">
    <location>
        <position position="240"/>
    </location>
    <ligand>
        <name>NADP(+)</name>
        <dbReference type="ChEBI" id="CHEBI:58349"/>
    </ligand>
</feature>
<evidence type="ECO:0000313" key="14">
    <source>
        <dbReference type="EMBL" id="SDJ03542.1"/>
    </source>
</evidence>
<evidence type="ECO:0000313" key="15">
    <source>
        <dbReference type="Proteomes" id="UP000199682"/>
    </source>
</evidence>
<dbReference type="Pfam" id="PF00763">
    <property type="entry name" value="THF_DHG_CYH"/>
    <property type="match status" value="1"/>
</dbReference>
<dbReference type="GO" id="GO:0004477">
    <property type="term" value="F:methenyltetrahydrofolate cyclohydrolase activity"/>
    <property type="evidence" value="ECO:0007669"/>
    <property type="project" value="UniProtKB-UniRule"/>
</dbReference>